<dbReference type="PANTHER" id="PTHR43531:SF11">
    <property type="entry name" value="METHYL-ACCEPTING CHEMOTAXIS PROTEIN 3"/>
    <property type="match status" value="1"/>
</dbReference>
<feature type="domain" description="Methyl-accepting transducer" evidence="7">
    <location>
        <begin position="233"/>
        <end position="462"/>
    </location>
</feature>
<evidence type="ECO:0000313" key="8">
    <source>
        <dbReference type="EMBL" id="ERJ20038.1"/>
    </source>
</evidence>
<comment type="similarity">
    <text evidence="3">Belongs to the methyl-accepting chemotaxis (MCP) protein family.</text>
</comment>
<keyword evidence="9" id="KW-1185">Reference proteome</keyword>
<dbReference type="EMBL" id="AFNV02000005">
    <property type="protein sequence ID" value="ERJ20038.1"/>
    <property type="molecule type" value="Genomic_DNA"/>
</dbReference>
<dbReference type="SMART" id="SM00283">
    <property type="entry name" value="MA"/>
    <property type="match status" value="1"/>
</dbReference>
<reference evidence="8 9" key="2">
    <citation type="journal article" date="2013" name="PLoS ONE">
        <title>INDIGO - INtegrated Data Warehouse of MIcrobial GenOmes with Examples from the Red Sea Extremophiles.</title>
        <authorList>
            <person name="Alam I."/>
            <person name="Antunes A."/>
            <person name="Kamau A.A."/>
            <person name="Ba Alawi W."/>
            <person name="Kalkatawi M."/>
            <person name="Stingl U."/>
            <person name="Bajic V.B."/>
        </authorList>
    </citation>
    <scope>NUCLEOTIDE SEQUENCE [LARGE SCALE GENOMIC DNA]</scope>
    <source>
        <strain evidence="8 9">E1L3A</strain>
    </source>
</reference>
<feature type="region of interest" description="Disordered" evidence="5">
    <location>
        <begin position="480"/>
        <end position="516"/>
    </location>
</feature>
<dbReference type="eggNOG" id="COG0840">
    <property type="taxonomic scope" value="Bacteria"/>
</dbReference>
<dbReference type="Pfam" id="PF00015">
    <property type="entry name" value="MCPsignal"/>
    <property type="match status" value="1"/>
</dbReference>
<keyword evidence="6" id="KW-1133">Transmembrane helix</keyword>
<keyword evidence="1" id="KW-0145">Chemotaxis</keyword>
<evidence type="ECO:0000256" key="1">
    <source>
        <dbReference type="ARBA" id="ARBA00022500"/>
    </source>
</evidence>
<accession>U2G1E5</accession>
<proteinExistence type="inferred from homology"/>
<evidence type="ECO:0000256" key="3">
    <source>
        <dbReference type="ARBA" id="ARBA00029447"/>
    </source>
</evidence>
<evidence type="ECO:0000259" key="7">
    <source>
        <dbReference type="PROSITE" id="PS50111"/>
    </source>
</evidence>
<dbReference type="Proteomes" id="UP000006242">
    <property type="component" value="Unassembled WGS sequence"/>
</dbReference>
<dbReference type="RefSeq" id="WP_006913889.1">
    <property type="nucleotide sequence ID" value="NZ_AFNV02000005.1"/>
</dbReference>
<evidence type="ECO:0000256" key="2">
    <source>
        <dbReference type="ARBA" id="ARBA00023224"/>
    </source>
</evidence>
<feature type="transmembrane region" description="Helical" evidence="6">
    <location>
        <begin position="25"/>
        <end position="52"/>
    </location>
</feature>
<sequence length="516" mass="55510">MKESTGTITTTYRQRIDRLMWRPAIVHMLLCLGVGLFTGGWFLAVGVIVLAAGATALVTRLAPGTIASAIAMAAQFMTLSALLIEQTGGLVEAHFSIFIMLSALILYCDWRVNVAGAAIIAVHHAVFTYLQYLGVVELYAQSAQIPADPAMLLACLGMHAGAVVGQAIVLVYLAESLRRQVVDSLDIQAFAERAERGGLDHMFSPARLARPAIAAVARLQTRLSGVLADARKAAHAIRRLGGDTAQAQQQLQSQAERSGEQIERIVSSAEQLSSTTRQSAAEAERTRELALTVGGALDQSAQSVQRLDDTMARVDESARDIARLLGEIDEISFQTNLLALNASVEAARAGEQGRGFAVVAGEVRALSQRSTAIAKAIRDRVERSIGHVETGVADVESAAQRMQEVVAVFEQIQMRMLEISTSSQQQHQGIEILNEGILAMQHALALSAQSIESTREVADRLNHEADMLGEAIGYFRIETAASTDTAGPAGPRERRHRQRPPKESVTESVRQGVLPT</sequence>
<evidence type="ECO:0000256" key="6">
    <source>
        <dbReference type="SAM" id="Phobius"/>
    </source>
</evidence>
<feature type="transmembrane region" description="Helical" evidence="6">
    <location>
        <begin position="150"/>
        <end position="174"/>
    </location>
</feature>
<dbReference type="InterPro" id="IPR051310">
    <property type="entry name" value="MCP_chemotaxis"/>
</dbReference>
<dbReference type="SUPFAM" id="SSF58104">
    <property type="entry name" value="Methyl-accepting chemotaxis protein (MCP) signaling domain"/>
    <property type="match status" value="1"/>
</dbReference>
<keyword evidence="6" id="KW-0472">Membrane</keyword>
<dbReference type="PROSITE" id="PS50111">
    <property type="entry name" value="CHEMOTAXIS_TRANSDUC_2"/>
    <property type="match status" value="1"/>
</dbReference>
<evidence type="ECO:0000256" key="4">
    <source>
        <dbReference type="PROSITE-ProRule" id="PRU00284"/>
    </source>
</evidence>
<name>U2G1E5_9GAMM</name>
<dbReference type="OrthoDB" id="2489132at2"/>
<dbReference type="InterPro" id="IPR004090">
    <property type="entry name" value="Chemotax_Me-accpt_rcpt"/>
</dbReference>
<dbReference type="Gene3D" id="1.10.287.950">
    <property type="entry name" value="Methyl-accepting chemotaxis protein"/>
    <property type="match status" value="1"/>
</dbReference>
<keyword evidence="2 4" id="KW-0807">Transducer</keyword>
<feature type="transmembrane region" description="Helical" evidence="6">
    <location>
        <begin position="64"/>
        <end position="84"/>
    </location>
</feature>
<evidence type="ECO:0000313" key="9">
    <source>
        <dbReference type="Proteomes" id="UP000006242"/>
    </source>
</evidence>
<dbReference type="PANTHER" id="PTHR43531">
    <property type="entry name" value="PROTEIN ICFG"/>
    <property type="match status" value="1"/>
</dbReference>
<gene>
    <name evidence="8" type="primary">aer2</name>
    <name evidence="8" type="ORF">SSPSH_000902</name>
</gene>
<dbReference type="InterPro" id="IPR004089">
    <property type="entry name" value="MCPsignal_dom"/>
</dbReference>
<organism evidence="8 9">
    <name type="scientific">Salinisphaera shabanensis E1L3A</name>
    <dbReference type="NCBI Taxonomy" id="1033802"/>
    <lineage>
        <taxon>Bacteria</taxon>
        <taxon>Pseudomonadati</taxon>
        <taxon>Pseudomonadota</taxon>
        <taxon>Gammaproteobacteria</taxon>
        <taxon>Salinisphaerales</taxon>
        <taxon>Salinisphaeraceae</taxon>
        <taxon>Salinisphaera</taxon>
    </lineage>
</organism>
<feature type="transmembrane region" description="Helical" evidence="6">
    <location>
        <begin position="114"/>
        <end position="130"/>
    </location>
</feature>
<dbReference type="STRING" id="1033802.SSPSH_000902"/>
<keyword evidence="6" id="KW-0812">Transmembrane</keyword>
<dbReference type="PRINTS" id="PR00260">
    <property type="entry name" value="CHEMTRNSDUCR"/>
</dbReference>
<protein>
    <submittedName>
        <fullName evidence="8">Aerotaxis transducer Aer2 protein</fullName>
    </submittedName>
</protein>
<dbReference type="AlphaFoldDB" id="U2G1E5"/>
<dbReference type="GO" id="GO:0016020">
    <property type="term" value="C:membrane"/>
    <property type="evidence" value="ECO:0007669"/>
    <property type="project" value="InterPro"/>
</dbReference>
<dbReference type="GO" id="GO:0004888">
    <property type="term" value="F:transmembrane signaling receptor activity"/>
    <property type="evidence" value="ECO:0007669"/>
    <property type="project" value="InterPro"/>
</dbReference>
<comment type="caution">
    <text evidence="8">The sequence shown here is derived from an EMBL/GenBank/DDBJ whole genome shotgun (WGS) entry which is preliminary data.</text>
</comment>
<dbReference type="GO" id="GO:0007165">
    <property type="term" value="P:signal transduction"/>
    <property type="evidence" value="ECO:0007669"/>
    <property type="project" value="UniProtKB-KW"/>
</dbReference>
<dbReference type="GO" id="GO:0006935">
    <property type="term" value="P:chemotaxis"/>
    <property type="evidence" value="ECO:0007669"/>
    <property type="project" value="UniProtKB-KW"/>
</dbReference>
<feature type="transmembrane region" description="Helical" evidence="6">
    <location>
        <begin position="90"/>
        <end position="107"/>
    </location>
</feature>
<evidence type="ECO:0000256" key="5">
    <source>
        <dbReference type="SAM" id="MobiDB-lite"/>
    </source>
</evidence>
<reference evidence="8 9" key="1">
    <citation type="journal article" date="2011" name="J. Bacteriol.">
        <title>Genome sequence of Salinisphaera shabanensis, a gammaproteobacterium from the harsh, variable environment of the brine-seawater interface of the Shaban Deep in the Red Sea.</title>
        <authorList>
            <person name="Antunes A."/>
            <person name="Alam I."/>
            <person name="Bajic V.B."/>
            <person name="Stingl U."/>
        </authorList>
    </citation>
    <scope>NUCLEOTIDE SEQUENCE [LARGE SCALE GENOMIC DNA]</scope>
    <source>
        <strain evidence="8 9">E1L3A</strain>
    </source>
</reference>